<proteinExistence type="predicted"/>
<dbReference type="KEGG" id="sacd:HS1genome_1509"/>
<gene>
    <name evidence="6" type="ORF">GCM10007116_17370</name>
    <name evidence="5" type="ORF">HS1genome_1509</name>
</gene>
<dbReference type="AlphaFoldDB" id="A0A348B4L8"/>
<evidence type="ECO:0000256" key="3">
    <source>
        <dbReference type="ARBA" id="ARBA00022842"/>
    </source>
</evidence>
<keyword evidence="5" id="KW-0456">Lyase</keyword>
<name>A0A348B4L8_9CREN</name>
<dbReference type="EMBL" id="AP018553">
    <property type="protein sequence ID" value="BBD73120.1"/>
    <property type="molecule type" value="Genomic_DNA"/>
</dbReference>
<comment type="cofactor">
    <cofactor evidence="1">
        <name>Mg(2+)</name>
        <dbReference type="ChEBI" id="CHEBI:18420"/>
    </cofactor>
</comment>
<dbReference type="PANTHER" id="PTHR32308">
    <property type="entry name" value="LYASE BETA SUBUNIT, PUTATIVE (AFU_ORTHOLOGUE AFUA_4G13030)-RELATED"/>
    <property type="match status" value="1"/>
</dbReference>
<accession>A0A348B4L8</accession>
<dbReference type="InterPro" id="IPR011206">
    <property type="entry name" value="Citrate_lyase_beta/mcl1/mcl2"/>
</dbReference>
<evidence type="ECO:0000313" key="6">
    <source>
        <dbReference type="EMBL" id="GGU00652.1"/>
    </source>
</evidence>
<dbReference type="InterPro" id="IPR005000">
    <property type="entry name" value="Aldolase/citrate-lyase_domain"/>
</dbReference>
<reference evidence="7" key="2">
    <citation type="submission" date="2018-04" db="EMBL/GenBank/DDBJ databases">
        <title>Complete genome sequence of Sulfodiicoccus acidiphilus strain HS-1.</title>
        <authorList>
            <person name="Sakai H.D."/>
            <person name="Kurosawa N."/>
        </authorList>
    </citation>
    <scope>NUCLEOTIDE SEQUENCE [LARGE SCALE GENOMIC DNA]</scope>
    <source>
        <strain evidence="7">HS-1</strain>
    </source>
</reference>
<dbReference type="Pfam" id="PF03328">
    <property type="entry name" value="HpcH_HpaI"/>
    <property type="match status" value="2"/>
</dbReference>
<evidence type="ECO:0000256" key="1">
    <source>
        <dbReference type="ARBA" id="ARBA00001946"/>
    </source>
</evidence>
<dbReference type="GO" id="GO:0016829">
    <property type="term" value="F:lyase activity"/>
    <property type="evidence" value="ECO:0007669"/>
    <property type="project" value="UniProtKB-KW"/>
</dbReference>
<evidence type="ECO:0000256" key="2">
    <source>
        <dbReference type="ARBA" id="ARBA00022723"/>
    </source>
</evidence>
<dbReference type="GO" id="GO:0006107">
    <property type="term" value="P:oxaloacetate metabolic process"/>
    <property type="evidence" value="ECO:0007669"/>
    <property type="project" value="TreeGrafter"/>
</dbReference>
<feature type="domain" description="HpcH/HpaI aldolase/citrate lyase" evidence="4">
    <location>
        <begin position="112"/>
        <end position="206"/>
    </location>
</feature>
<keyword evidence="7" id="KW-1185">Reference proteome</keyword>
<dbReference type="Gene3D" id="3.20.20.60">
    <property type="entry name" value="Phosphoenolpyruvate-binding domains"/>
    <property type="match status" value="1"/>
</dbReference>
<keyword evidence="3" id="KW-0460">Magnesium</keyword>
<reference evidence="5" key="3">
    <citation type="journal article" date="2019" name="BMC Res. Notes">
        <title>Complete genome sequence of the Sulfodiicoccus acidiphilus strain HS-1T, the first crenarchaeon that lacks polB3, isolated from an acidic hot spring in Ohwaku-dani, Hakone, Japan.</title>
        <authorList>
            <person name="Sakai H.D."/>
            <person name="Kurosawa N."/>
        </authorList>
    </citation>
    <scope>NUCLEOTIDE SEQUENCE</scope>
    <source>
        <strain evidence="5">HS-1</strain>
    </source>
</reference>
<dbReference type="Proteomes" id="UP000276741">
    <property type="component" value="Chromosome"/>
</dbReference>
<organism evidence="5 7">
    <name type="scientific">Sulfodiicoccus acidiphilus</name>
    <dbReference type="NCBI Taxonomy" id="1670455"/>
    <lineage>
        <taxon>Archaea</taxon>
        <taxon>Thermoproteota</taxon>
        <taxon>Thermoprotei</taxon>
        <taxon>Sulfolobales</taxon>
        <taxon>Sulfolobaceae</taxon>
        <taxon>Sulfodiicoccus</taxon>
    </lineage>
</organism>
<dbReference type="InterPro" id="IPR015813">
    <property type="entry name" value="Pyrv/PenolPyrv_kinase-like_dom"/>
</dbReference>
<dbReference type="InterPro" id="IPR040442">
    <property type="entry name" value="Pyrv_kinase-like_dom_sf"/>
</dbReference>
<dbReference type="Proteomes" id="UP000616143">
    <property type="component" value="Unassembled WGS sequence"/>
</dbReference>
<reference evidence="6" key="1">
    <citation type="journal article" date="2014" name="Int. J. Syst. Evol. Microbiol.">
        <title>Complete genome sequence of Corynebacterium casei LMG S-19264T (=DSM 44701T), isolated from a smear-ripened cheese.</title>
        <authorList>
            <consortium name="US DOE Joint Genome Institute (JGI-PGF)"/>
            <person name="Walter F."/>
            <person name="Albersmeier A."/>
            <person name="Kalinowski J."/>
            <person name="Ruckert C."/>
        </authorList>
    </citation>
    <scope>NUCLEOTIDE SEQUENCE</scope>
    <source>
        <strain evidence="6">JCM 31740</strain>
    </source>
</reference>
<evidence type="ECO:0000259" key="4">
    <source>
        <dbReference type="Pfam" id="PF03328"/>
    </source>
</evidence>
<dbReference type="RefSeq" id="WP_229768237.1">
    <property type="nucleotide sequence ID" value="NZ_AP018553.1"/>
</dbReference>
<reference evidence="6" key="4">
    <citation type="submission" date="2020-09" db="EMBL/GenBank/DDBJ databases">
        <authorList>
            <person name="Sun Q."/>
            <person name="Ohkuma M."/>
        </authorList>
    </citation>
    <scope>NUCLEOTIDE SEQUENCE</scope>
    <source>
        <strain evidence="6">JCM 31740</strain>
    </source>
</reference>
<evidence type="ECO:0000313" key="5">
    <source>
        <dbReference type="EMBL" id="BBD73120.1"/>
    </source>
</evidence>
<dbReference type="GeneID" id="38667017"/>
<evidence type="ECO:0000313" key="7">
    <source>
        <dbReference type="Proteomes" id="UP000276741"/>
    </source>
</evidence>
<dbReference type="PANTHER" id="PTHR32308:SF0">
    <property type="entry name" value="HPCH_HPAI ALDOLASE_CITRATE LYASE DOMAIN-CONTAINING PROTEIN"/>
    <property type="match status" value="1"/>
</dbReference>
<sequence length="268" mass="29822">MRSQLYVPGNNEKMIRKSTQLPADSVVLDLEDAVPNVEKAKARDLLSSLFSELDWGKRRVCVRVNPTYTLHYYDDVKWVVSQDKVTCLLVPEAEDGLSSLHRATGKDVEPLIETARGLLKVQDIVREEGVFAVSFGSADLALSMNGDPSVLGTNQYIRTAVVAAARAYGVEPLDRVFFDLRDLSGFESECKSAKSMGYSGKQVIHPVQVDVANKVFSPTEEEVRWAKKVVDIYESRSREGKGALRIDDRLVDAVHYRMAKRILDSLGG</sequence>
<dbReference type="PIRSF" id="PIRSF015582">
    <property type="entry name" value="Cit_lyase_B"/>
    <property type="match status" value="1"/>
</dbReference>
<feature type="domain" description="HpcH/HpaI aldolase/citrate lyase" evidence="4">
    <location>
        <begin position="2"/>
        <end position="94"/>
    </location>
</feature>
<dbReference type="SUPFAM" id="SSF51621">
    <property type="entry name" value="Phosphoenolpyruvate/pyruvate domain"/>
    <property type="match status" value="1"/>
</dbReference>
<dbReference type="EMBL" id="BMQS01000017">
    <property type="protein sequence ID" value="GGU00652.1"/>
    <property type="molecule type" value="Genomic_DNA"/>
</dbReference>
<dbReference type="GO" id="GO:0000287">
    <property type="term" value="F:magnesium ion binding"/>
    <property type="evidence" value="ECO:0007669"/>
    <property type="project" value="TreeGrafter"/>
</dbReference>
<keyword evidence="2" id="KW-0479">Metal-binding</keyword>
<protein>
    <submittedName>
        <fullName evidence="5">CoA ester lyase</fullName>
    </submittedName>
</protein>